<organism evidence="5 6">
    <name type="scientific">Desulfotignum balticum</name>
    <dbReference type="NCBI Taxonomy" id="115781"/>
    <lineage>
        <taxon>Bacteria</taxon>
        <taxon>Pseudomonadati</taxon>
        <taxon>Thermodesulfobacteriota</taxon>
        <taxon>Desulfobacteria</taxon>
        <taxon>Desulfobacterales</taxon>
        <taxon>Desulfobacteraceae</taxon>
        <taxon>Desulfotignum</taxon>
    </lineage>
</organism>
<dbReference type="AlphaFoldDB" id="A0A931G6R6"/>
<evidence type="ECO:0000256" key="1">
    <source>
        <dbReference type="ARBA" id="ARBA00022448"/>
    </source>
</evidence>
<dbReference type="GO" id="GO:0005304">
    <property type="term" value="F:L-valine transmembrane transporter activity"/>
    <property type="evidence" value="ECO:0007669"/>
    <property type="project" value="TreeGrafter"/>
</dbReference>
<dbReference type="GO" id="GO:0015188">
    <property type="term" value="F:L-isoleucine transmembrane transporter activity"/>
    <property type="evidence" value="ECO:0007669"/>
    <property type="project" value="TreeGrafter"/>
</dbReference>
<dbReference type="GO" id="GO:0016887">
    <property type="term" value="F:ATP hydrolysis activity"/>
    <property type="evidence" value="ECO:0007669"/>
    <property type="project" value="InterPro"/>
</dbReference>
<keyword evidence="3 5" id="KW-0067">ATP-binding</keyword>
<evidence type="ECO:0000313" key="5">
    <source>
        <dbReference type="EMBL" id="MBG0778651.1"/>
    </source>
</evidence>
<dbReference type="CDD" id="cd03219">
    <property type="entry name" value="ABC_Mj1267_LivG_branched"/>
    <property type="match status" value="1"/>
</dbReference>
<dbReference type="SUPFAM" id="SSF52540">
    <property type="entry name" value="P-loop containing nucleoside triphosphate hydrolases"/>
    <property type="match status" value="1"/>
</dbReference>
<dbReference type="SMART" id="SM00382">
    <property type="entry name" value="AAA"/>
    <property type="match status" value="1"/>
</dbReference>
<evidence type="ECO:0000256" key="2">
    <source>
        <dbReference type="ARBA" id="ARBA00022741"/>
    </source>
</evidence>
<dbReference type="InterPro" id="IPR027417">
    <property type="entry name" value="P-loop_NTPase"/>
</dbReference>
<dbReference type="GO" id="GO:1903806">
    <property type="term" value="P:L-isoleucine import across plasma membrane"/>
    <property type="evidence" value="ECO:0007669"/>
    <property type="project" value="TreeGrafter"/>
</dbReference>
<keyword evidence="2" id="KW-0547">Nucleotide-binding</keyword>
<dbReference type="FunFam" id="3.40.50.300:FF:000421">
    <property type="entry name" value="Branched-chain amino acid ABC transporter ATP-binding protein"/>
    <property type="match status" value="1"/>
</dbReference>
<dbReference type="PANTHER" id="PTHR45772:SF7">
    <property type="entry name" value="AMINO ACID ABC TRANSPORTER ATP-BINDING PROTEIN"/>
    <property type="match status" value="1"/>
</dbReference>
<dbReference type="GO" id="GO:0042941">
    <property type="term" value="P:D-alanine transmembrane transport"/>
    <property type="evidence" value="ECO:0007669"/>
    <property type="project" value="TreeGrafter"/>
</dbReference>
<dbReference type="InterPro" id="IPR051120">
    <property type="entry name" value="ABC_AA/LPS_Transport"/>
</dbReference>
<dbReference type="InterPro" id="IPR003439">
    <property type="entry name" value="ABC_transporter-like_ATP-bd"/>
</dbReference>
<dbReference type="GO" id="GO:0005886">
    <property type="term" value="C:plasma membrane"/>
    <property type="evidence" value="ECO:0007669"/>
    <property type="project" value="TreeGrafter"/>
</dbReference>
<comment type="caution">
    <text evidence="5">The sequence shown here is derived from an EMBL/GenBank/DDBJ whole genome shotgun (WGS) entry which is preliminary data.</text>
</comment>
<feature type="domain" description="ABC transporter" evidence="4">
    <location>
        <begin position="5"/>
        <end position="253"/>
    </location>
</feature>
<name>A0A931G6R6_9BACT</name>
<dbReference type="GO" id="GO:0005524">
    <property type="term" value="F:ATP binding"/>
    <property type="evidence" value="ECO:0007669"/>
    <property type="project" value="UniProtKB-KW"/>
</dbReference>
<dbReference type="GO" id="GO:0015808">
    <property type="term" value="P:L-alanine transport"/>
    <property type="evidence" value="ECO:0007669"/>
    <property type="project" value="TreeGrafter"/>
</dbReference>
<dbReference type="EMBL" id="JACCQK010000072">
    <property type="protein sequence ID" value="MBG0778651.1"/>
    <property type="molecule type" value="Genomic_DNA"/>
</dbReference>
<dbReference type="InterPro" id="IPR003593">
    <property type="entry name" value="AAA+_ATPase"/>
</dbReference>
<protein>
    <submittedName>
        <fullName evidence="5">ABC transporter ATP-binding protein</fullName>
    </submittedName>
</protein>
<evidence type="ECO:0000256" key="3">
    <source>
        <dbReference type="ARBA" id="ARBA00022840"/>
    </source>
</evidence>
<accession>A0A931G6R6</accession>
<dbReference type="InterPro" id="IPR032823">
    <property type="entry name" value="BCA_ABC_TP_C"/>
</dbReference>
<reference evidence="5" key="1">
    <citation type="submission" date="2020-07" db="EMBL/GenBank/DDBJ databases">
        <title>Severe corrosion of carbon steel in oil field produced water can be linked to methanogenic archaea containing a special type of NiFe hydrogenase.</title>
        <authorList>
            <person name="Lahme S."/>
            <person name="Mand J."/>
            <person name="Longwell J."/>
            <person name="Smith R."/>
            <person name="Enning D."/>
        </authorList>
    </citation>
    <scope>NUCLEOTIDE SEQUENCE</scope>
    <source>
        <strain evidence="5">MIC098Bin6</strain>
    </source>
</reference>
<gene>
    <name evidence="5" type="ORF">H0S81_01800</name>
</gene>
<keyword evidence="1" id="KW-0813">Transport</keyword>
<dbReference type="Proteomes" id="UP000706172">
    <property type="component" value="Unassembled WGS sequence"/>
</dbReference>
<dbReference type="PANTHER" id="PTHR45772">
    <property type="entry name" value="CONSERVED COMPONENT OF ABC TRANSPORTER FOR NATURAL AMINO ACIDS-RELATED"/>
    <property type="match status" value="1"/>
</dbReference>
<dbReference type="Gene3D" id="3.40.50.300">
    <property type="entry name" value="P-loop containing nucleotide triphosphate hydrolases"/>
    <property type="match status" value="1"/>
</dbReference>
<evidence type="ECO:0000313" key="6">
    <source>
        <dbReference type="Proteomes" id="UP000706172"/>
    </source>
</evidence>
<dbReference type="GO" id="GO:0015192">
    <property type="term" value="F:L-phenylalanine transmembrane transporter activity"/>
    <property type="evidence" value="ECO:0007669"/>
    <property type="project" value="TreeGrafter"/>
</dbReference>
<dbReference type="GO" id="GO:1903805">
    <property type="term" value="P:L-valine import across plasma membrane"/>
    <property type="evidence" value="ECO:0007669"/>
    <property type="project" value="TreeGrafter"/>
</dbReference>
<evidence type="ECO:0000259" key="4">
    <source>
        <dbReference type="PROSITE" id="PS50893"/>
    </source>
</evidence>
<dbReference type="Pfam" id="PF12399">
    <property type="entry name" value="BCA_ABC_TP_C"/>
    <property type="match status" value="1"/>
</dbReference>
<dbReference type="Pfam" id="PF00005">
    <property type="entry name" value="ABC_tran"/>
    <property type="match status" value="1"/>
</dbReference>
<dbReference type="PROSITE" id="PS50893">
    <property type="entry name" value="ABC_TRANSPORTER_2"/>
    <property type="match status" value="1"/>
</dbReference>
<proteinExistence type="predicted"/>
<sequence length="257" mass="29199">MTALLHVENMTHFFGGLRAVHNYNLNIAPRQIFGLIGPNGAGKTTIFNLITGVYTPTEGKILLENKNIKGLETNQIAAMGLGRTFQNLALWRHMNVVDHIRMAHYAQLDYGLLGAFFNSRACRDQENQVRENAHRLMQLFDIEKYANDLVTSLPYGAQRRVEMARAMATKPKVLFLDEPTAGMTPDELVKMIRIIRQVHQDFNVAIFLIEHRMKFVMELCETIQTLVFGEVIAQGPPEEIQNNPQVIEAYLGKEDMT</sequence>